<evidence type="ECO:0000313" key="3">
    <source>
        <dbReference type="Proteomes" id="UP000588806"/>
    </source>
</evidence>
<organism evidence="2 3">
    <name type="scientific">Vreelandella azerica</name>
    <dbReference type="NCBI Taxonomy" id="2732867"/>
    <lineage>
        <taxon>Bacteria</taxon>
        <taxon>Pseudomonadati</taxon>
        <taxon>Pseudomonadota</taxon>
        <taxon>Gammaproteobacteria</taxon>
        <taxon>Oceanospirillales</taxon>
        <taxon>Halomonadaceae</taxon>
        <taxon>Vreelandella</taxon>
    </lineage>
</organism>
<dbReference type="InterPro" id="IPR008619">
    <property type="entry name" value="Filamentous_hemagglutn_rpt"/>
</dbReference>
<comment type="caution">
    <text evidence="2">The sequence shown here is derived from an EMBL/GenBank/DDBJ whole genome shotgun (WGS) entry which is preliminary data.</text>
</comment>
<evidence type="ECO:0000313" key="2">
    <source>
        <dbReference type="EMBL" id="NOG31135.1"/>
    </source>
</evidence>
<dbReference type="Pfam" id="PF05594">
    <property type="entry name" value="Fil_haemagg"/>
    <property type="match status" value="7"/>
</dbReference>
<dbReference type="EMBL" id="JABFHI010000002">
    <property type="protein sequence ID" value="NOG31135.1"/>
    <property type="molecule type" value="Genomic_DNA"/>
</dbReference>
<reference evidence="2 3" key="2">
    <citation type="submission" date="2020-06" db="EMBL/GenBank/DDBJ databases">
        <title>Halomonas songnenensis sp. nov., a moderately halophilic bacterium isolated from saline and alkaline soils.</title>
        <authorList>
            <person name="Jiang J."/>
            <person name="Pan Y."/>
        </authorList>
    </citation>
    <scope>NUCLEOTIDE SEQUENCE [LARGE SCALE GENOMIC DNA]</scope>
    <source>
        <strain evidence="2 3">TBZ9</strain>
    </source>
</reference>
<protein>
    <submittedName>
        <fullName evidence="2">Uncharacterized protein</fullName>
    </submittedName>
</protein>
<dbReference type="AlphaFoldDB" id="A0A7Y3TWQ2"/>
<dbReference type="NCBIfam" id="TIGR01731">
    <property type="entry name" value="fil_hemag_20aa"/>
    <property type="match status" value="12"/>
</dbReference>
<feature type="region of interest" description="Disordered" evidence="1">
    <location>
        <begin position="660"/>
        <end position="680"/>
    </location>
</feature>
<name>A0A7Y3TWQ2_9GAMM</name>
<evidence type="ECO:0000256" key="1">
    <source>
        <dbReference type="SAM" id="MobiDB-lite"/>
    </source>
</evidence>
<accession>A0A7Y3TWQ2</accession>
<dbReference type="InterPro" id="IPR010069">
    <property type="entry name" value="CdiA_FHA1_rpt"/>
</dbReference>
<keyword evidence="3" id="KW-1185">Reference proteome</keyword>
<proteinExistence type="predicted"/>
<dbReference type="Proteomes" id="UP000588806">
    <property type="component" value="Unassembled WGS sequence"/>
</dbReference>
<sequence>MAAGLNSEGKLADFAEGGSALSITATEDLTATGINLASGSLTLEGGNVDISKSQTSAYSAIFDARGDLGIEGASIATQDSLSLTTSGALDNTGGTLASQGGDLSIEALSLGNDEGTLSAGNNLDVTLDEHLTNTKGTIYAGKEATLNTGALTSTGIIAAADNLTVNAASVDSSGTLVAGLKADGKLNEGARALTITASGNLTATGNNLATGDMLLKGGNIDLSNSQSSAETANITAKGALNTSNANLVTQSDVTLNAQSLKNAKGKVYAGNDANLVIGTMDSSGVIAAADNLDINAASIDSSGTLAAGLKTDGSLNESGNLNVSTTGKLTATDNNLAVGDLVMKGSSVDVSGSQTSADRITLKADSPAGPMVPLDTSDANIVAQESLTITADRALDNTNGVLASQAGNLKIDANGVINAGGLMVAAEELGVEAHDRNIINTGGSMLAEGDITLLTKADIYNEQGLIQSNAGVSLSAVTLGNRQTSGDDQGVVGNNADITATKVDNTEGQILAGNNLAITAVDSAIVETSIINDSGILNAQRALTLKDSASTAAKRNLEISNNGGEIVANHDIYPEAASVTIAAKSLDLSGTLESGGNMSLDLVGDLATADGEKMSTEGVLSLHLQGGVNNTFTNAGSWEGGTGLVIKADEIINQQSGKLRSGGTTTLNTQQASKGSITNRGLINGNDTRISSHTVENVGSGRIYGDHIAIEADTLTNREIDEDGTMQSATIAARERLDIGAAHITNQEGSVLLSNGDMAIGGKLSNYRAVVDGSENATTLNNNSATIESLGDMTLAADTLRNTNEHFETKEEYLGTTEMTFIKVLGKDVVIDDDELIFRPAMGWNTKVDEGQLYWVQDEVPVPAPEHPDPSLNWAGYYTYHNGSGAEAIYSWDQYLVERKEYTTKVSSSDPGLIRTGGNLTL</sequence>
<gene>
    <name evidence="2" type="ORF">HLB35_03995</name>
</gene>
<reference evidence="2 3" key="1">
    <citation type="submission" date="2020-05" db="EMBL/GenBank/DDBJ databases">
        <authorList>
            <person name="Ruan W."/>
            <person name="Jeon C.O."/>
            <person name="Chun B.H."/>
        </authorList>
    </citation>
    <scope>NUCLEOTIDE SEQUENCE [LARGE SCALE GENOMIC DNA]</scope>
    <source>
        <strain evidence="2 3">TBZ9</strain>
    </source>
</reference>